<gene>
    <name evidence="5" type="ORF">IE90_01005</name>
</gene>
<feature type="domain" description="EcxA zinc-binding" evidence="2">
    <location>
        <begin position="437"/>
        <end position="743"/>
    </location>
</feature>
<dbReference type="RefSeq" id="WP_052634330.1">
    <property type="nucleotide sequence ID" value="NZ_JPIT01000007.1"/>
</dbReference>
<dbReference type="SUPFAM" id="SSF55486">
    <property type="entry name" value="Metalloproteases ('zincins'), catalytic domain"/>
    <property type="match status" value="1"/>
</dbReference>
<evidence type="ECO:0000256" key="1">
    <source>
        <dbReference type="SAM" id="SignalP"/>
    </source>
</evidence>
<dbReference type="PANTHER" id="PTHR38478">
    <property type="entry name" value="PEPTIDASE M1A AND M12B"/>
    <property type="match status" value="1"/>
</dbReference>
<organism evidence="5 6">
    <name type="scientific">Sanguibacteroides justesenii</name>
    <dbReference type="NCBI Taxonomy" id="1547597"/>
    <lineage>
        <taxon>Bacteria</taxon>
        <taxon>Pseudomonadati</taxon>
        <taxon>Bacteroidota</taxon>
        <taxon>Bacteroidia</taxon>
        <taxon>Bacteroidales</taxon>
        <taxon>Porphyromonadaceae</taxon>
        <taxon>Sanguibacteroides</taxon>
    </lineage>
</organism>
<evidence type="ECO:0000313" key="6">
    <source>
        <dbReference type="Proteomes" id="UP000031937"/>
    </source>
</evidence>
<dbReference type="InterPro" id="IPR033428">
    <property type="entry name" value="DUF5118"/>
</dbReference>
<dbReference type="PANTHER" id="PTHR38478:SF1">
    <property type="entry name" value="ZINC DEPENDENT METALLOPROTEASE DOMAIN LIPOPROTEIN"/>
    <property type="match status" value="1"/>
</dbReference>
<dbReference type="Pfam" id="PF17148">
    <property type="entry name" value="DUF5117"/>
    <property type="match status" value="1"/>
</dbReference>
<reference evidence="5 6" key="1">
    <citation type="submission" date="2014-07" db="EMBL/GenBank/DDBJ databases">
        <title>Porphyromonadaceae bacterium OUH 334697 = ATCC BAA-2682 = DSM 28341 draft genome.</title>
        <authorList>
            <person name="Sydenham T.V."/>
            <person name="Hasman H."/>
            <person name="Justesen U.S."/>
        </authorList>
    </citation>
    <scope>NUCLEOTIDE SEQUENCE [LARGE SCALE GENOMIC DNA]</scope>
    <source>
        <strain evidence="5 6">OUH 334697</strain>
    </source>
</reference>
<feature type="domain" description="DUF5117" evidence="3">
    <location>
        <begin position="135"/>
        <end position="304"/>
    </location>
</feature>
<feature type="signal peptide" evidence="1">
    <location>
        <begin position="1"/>
        <end position="23"/>
    </location>
</feature>
<evidence type="ECO:0000259" key="2">
    <source>
        <dbReference type="Pfam" id="PF16313"/>
    </source>
</evidence>
<dbReference type="Pfam" id="PF16313">
    <property type="entry name" value="DUF4953"/>
    <property type="match status" value="1"/>
</dbReference>
<evidence type="ECO:0008006" key="7">
    <source>
        <dbReference type="Google" id="ProtNLM"/>
    </source>
</evidence>
<evidence type="ECO:0000259" key="4">
    <source>
        <dbReference type="Pfam" id="PF17162"/>
    </source>
</evidence>
<accession>A0AB34R9S9</accession>
<protein>
    <recommendedName>
        <fullName evidence="7">DUF5117 domain-containing protein</fullName>
    </recommendedName>
</protein>
<name>A0AB34R9S9_9PORP</name>
<evidence type="ECO:0000259" key="3">
    <source>
        <dbReference type="Pfam" id="PF17148"/>
    </source>
</evidence>
<keyword evidence="1" id="KW-0732">Signal</keyword>
<sequence length="881" mass="101062">MRKVIYVISLFALLFAFSMEVDASNRKKKKEKKNKEQVEELTPYQKLFKDKKVTTVKGLMTVHQVDKKVYVEFPLRLLEKDMLLASTIDKITDNGEGSVGEFVGGGFTLRFIRRDSVIQARMAVETDFLPVAPSNSSKDPAIEKALEQSSLPGVFGTYKIEAWTPDSSAVVIELTPLFTKHSIYTNPFPPYAPNAMFGFIGRRHKLQENRTHLKGIKAYDSNIVVKCEQGYDVDYLGFFGGYLAQDVKISVISNKILMLLPEEPMMPRLSDSRIGVNYVMNNDFTSPMKGLERVYYTSRWRIQPSDPEAYKRGELVEPTKPIVFYMDTIMPQAWKKYIKAGLEEWNGAFEKIGFKNVIEVRDFPKDDPDFDPLNIEYSVIRYVPVNWFMAMNHRVVDPRTGEILSMSICIPDNFIGGLYGERVLSTMNADPSVRRAKLTEEQLGEMIRLEMASTMGFNLGLIYNCAASAVYPVDSLRSASFTQKYGLSPSVMDIVPSNYIAQPGDVEKGVRMTNKGIGEYDEYAIKWLYKPIEGARTPQDEKVTLDRWIKESRNNPNCRYRLFEYYGAFDPSVFLSDLGDDQIKAFEYFLQNMKGALAHFYEWYKEDDRDMSKRAGIYEGLCSNLGGNQLVQLSNFIGGIRMIEANADEDVKKYEMLPKEEQRKMVHYLLNFSKDLSWLEDLDLIRQMGPGRGSMVDAMHSTVFGLLYSKMGRLKLCEAKFANAYTSNELLKDIYQFVWEGTLKNRTLTKEEMKLQTSYLAMALKNSTLGESAATLQASGDRLFTTNRLAWNTSLKNEIRMKGNSPIHKNRFEMESPVREVGAYWLPWWIRVSDYPTSHEFYAMVLQVQDLLKKASVKSSGETKQHYDYLLYKIKKSLEKK</sequence>
<dbReference type="InterPro" id="IPR034032">
    <property type="entry name" value="Zn_MMP-like_bac"/>
</dbReference>
<dbReference type="CDD" id="cd04276">
    <property type="entry name" value="ZnMc_MMP_like_2"/>
    <property type="match status" value="1"/>
</dbReference>
<feature type="chain" id="PRO_5044263747" description="DUF5117 domain-containing protein" evidence="1">
    <location>
        <begin position="24"/>
        <end position="881"/>
    </location>
</feature>
<feature type="domain" description="DUF5118" evidence="4">
    <location>
        <begin position="42"/>
        <end position="90"/>
    </location>
</feature>
<dbReference type="EMBL" id="JPIT01000007">
    <property type="protein sequence ID" value="KIO47205.1"/>
    <property type="molecule type" value="Genomic_DNA"/>
</dbReference>
<comment type="caution">
    <text evidence="5">The sequence shown here is derived from an EMBL/GenBank/DDBJ whole genome shotgun (WGS) entry which is preliminary data.</text>
</comment>
<proteinExistence type="predicted"/>
<dbReference type="Proteomes" id="UP000031937">
    <property type="component" value="Unassembled WGS sequence"/>
</dbReference>
<dbReference type="InterPro" id="IPR032534">
    <property type="entry name" value="EcxA_zinc-bd"/>
</dbReference>
<evidence type="ECO:0000313" key="5">
    <source>
        <dbReference type="EMBL" id="KIO47205.1"/>
    </source>
</evidence>
<dbReference type="AlphaFoldDB" id="A0AB34R9S9"/>
<dbReference type="Pfam" id="PF17162">
    <property type="entry name" value="DUF5118"/>
    <property type="match status" value="1"/>
</dbReference>
<dbReference type="InterPro" id="IPR033413">
    <property type="entry name" value="DUF5117"/>
</dbReference>